<dbReference type="PIRSF" id="PIRSF000857">
    <property type="entry name" value="PAPS_reductase"/>
    <property type="match status" value="1"/>
</dbReference>
<dbReference type="Pfam" id="PF01507">
    <property type="entry name" value="PAPS_reduct"/>
    <property type="match status" value="1"/>
</dbReference>
<protein>
    <recommendedName>
        <fullName evidence="4">Adenosine 5'-phosphosulfate reductase</fullName>
        <shortName evidence="4">APS reductase</shortName>
        <ecNumber evidence="4">1.8.4.10</ecNumber>
    </recommendedName>
    <alternativeName>
        <fullName evidence="4">5'-adenylylsulfate reductase</fullName>
    </alternativeName>
    <alternativeName>
        <fullName evidence="4">Thioredoxin-dependent 5'-adenylylsulfate reductase</fullName>
    </alternativeName>
</protein>
<sequence>MEAVTETGEIGQENEYSFLEKFSAEQMLEWAFKNYGKRAAIGTSLQKTGMVIMDLGLKISKDYRIFFVDTLNHYKETYELLDEVEKFYGIKIEKFSPSAEDIEKLNKGMGQFPYYSRFGRGECCKVRKMIPNEKALETLDVWISGLRADQSAFRQINAGKVEIVYKDERKIIKLNPLFDWSEEQVARYSKEKKLPYNKLYDYKSPYGEVFKEIGCVPCHIPVFSSRSKRAGKFPWETGEKECGIHIDHSDGSGI</sequence>
<name>A0A1F7SM82_9BACT</name>
<dbReference type="EMBL" id="MGDI01000014">
    <property type="protein sequence ID" value="OGL54338.1"/>
    <property type="molecule type" value="Genomic_DNA"/>
</dbReference>
<feature type="binding site" evidence="4">
    <location>
        <position position="218"/>
    </location>
    <ligand>
        <name>[4Fe-4S] cluster</name>
        <dbReference type="ChEBI" id="CHEBI:49883"/>
    </ligand>
</feature>
<comment type="function">
    <text evidence="4">Catalyzes the formation of sulfite from adenosine 5'-phosphosulfate (APS) using thioredoxin as an electron donor.</text>
</comment>
<dbReference type="PANTHER" id="PTHR46509:SF1">
    <property type="entry name" value="PHOSPHOADENOSINE PHOSPHOSULFATE REDUCTASE"/>
    <property type="match status" value="1"/>
</dbReference>
<gene>
    <name evidence="4" type="primary">cysH</name>
    <name evidence="6" type="ORF">A3G31_12070</name>
</gene>
<dbReference type="GO" id="GO:0051539">
    <property type="term" value="F:4 iron, 4 sulfur cluster binding"/>
    <property type="evidence" value="ECO:0007669"/>
    <property type="project" value="UniProtKB-UniRule"/>
</dbReference>
<evidence type="ECO:0000256" key="3">
    <source>
        <dbReference type="ARBA" id="ARBA00024327"/>
    </source>
</evidence>
<keyword evidence="4" id="KW-0408">Iron</keyword>
<comment type="similarity">
    <text evidence="1 4">Belongs to the PAPS reductase family. CysH subfamily.</text>
</comment>
<dbReference type="InterPro" id="IPR014729">
    <property type="entry name" value="Rossmann-like_a/b/a_fold"/>
</dbReference>
<dbReference type="Gene3D" id="3.40.50.620">
    <property type="entry name" value="HUPs"/>
    <property type="match status" value="1"/>
</dbReference>
<evidence type="ECO:0000256" key="4">
    <source>
        <dbReference type="HAMAP-Rule" id="MF_00063"/>
    </source>
</evidence>
<dbReference type="GO" id="GO:0019379">
    <property type="term" value="P:sulfate assimilation, phosphoadenylyl sulfate reduction by phosphoadenylyl-sulfate reductase (thioredoxin)"/>
    <property type="evidence" value="ECO:0007669"/>
    <property type="project" value="UniProtKB-UniRule"/>
</dbReference>
<comment type="subcellular location">
    <subcellularLocation>
        <location evidence="4">Cytoplasm</location>
    </subcellularLocation>
</comment>
<comment type="cofactor">
    <cofactor evidence="4">
        <name>[4Fe-4S] cluster</name>
        <dbReference type="ChEBI" id="CHEBI:49883"/>
    </cofactor>
    <text evidence="4">Binds 1 [4Fe-4S] cluster per subunit.</text>
</comment>
<dbReference type="InterPro" id="IPR002500">
    <property type="entry name" value="PAPS_reduct_dom"/>
</dbReference>
<comment type="catalytic activity">
    <reaction evidence="4">
        <text>[thioredoxin]-disulfide + sulfite + AMP + 2 H(+) = adenosine 5'-phosphosulfate + [thioredoxin]-dithiol</text>
        <dbReference type="Rhea" id="RHEA:21976"/>
        <dbReference type="Rhea" id="RHEA-COMP:10698"/>
        <dbReference type="Rhea" id="RHEA-COMP:10700"/>
        <dbReference type="ChEBI" id="CHEBI:15378"/>
        <dbReference type="ChEBI" id="CHEBI:17359"/>
        <dbReference type="ChEBI" id="CHEBI:29950"/>
        <dbReference type="ChEBI" id="CHEBI:50058"/>
        <dbReference type="ChEBI" id="CHEBI:58243"/>
        <dbReference type="ChEBI" id="CHEBI:456215"/>
        <dbReference type="EC" id="1.8.4.10"/>
    </reaction>
</comment>
<dbReference type="SUPFAM" id="SSF52402">
    <property type="entry name" value="Adenine nucleotide alpha hydrolases-like"/>
    <property type="match status" value="1"/>
</dbReference>
<keyword evidence="4" id="KW-0963">Cytoplasm</keyword>
<evidence type="ECO:0000256" key="2">
    <source>
        <dbReference type="ARBA" id="ARBA00023002"/>
    </source>
</evidence>
<feature type="domain" description="Phosphoadenosine phosphosulphate reductase" evidence="5">
    <location>
        <begin position="41"/>
        <end position="219"/>
    </location>
</feature>
<accession>A0A1F7SM82</accession>
<evidence type="ECO:0000259" key="5">
    <source>
        <dbReference type="Pfam" id="PF01507"/>
    </source>
</evidence>
<keyword evidence="2 4" id="KW-0560">Oxidoreductase</keyword>
<proteinExistence type="inferred from homology"/>
<dbReference type="PANTHER" id="PTHR46509">
    <property type="entry name" value="PHOSPHOADENOSINE PHOSPHOSULFATE REDUCTASE"/>
    <property type="match status" value="1"/>
</dbReference>
<evidence type="ECO:0000313" key="7">
    <source>
        <dbReference type="Proteomes" id="UP000178082"/>
    </source>
</evidence>
<organism evidence="6 7">
    <name type="scientific">Candidatus Schekmanbacteria bacterium RIFCSPLOWO2_12_FULL_38_15</name>
    <dbReference type="NCBI Taxonomy" id="1817883"/>
    <lineage>
        <taxon>Bacteria</taxon>
        <taxon>Candidatus Schekmaniibacteriota</taxon>
    </lineage>
</organism>
<comment type="caution">
    <text evidence="6">The sequence shown here is derived from an EMBL/GenBank/DDBJ whole genome shotgun (WGS) entry which is preliminary data.</text>
</comment>
<feature type="binding site" evidence="4">
    <location>
        <position position="123"/>
    </location>
    <ligand>
        <name>[4Fe-4S] cluster</name>
        <dbReference type="ChEBI" id="CHEBI:49883"/>
    </ligand>
</feature>
<dbReference type="NCBIfam" id="NF002537">
    <property type="entry name" value="PRK02090.1"/>
    <property type="match status" value="1"/>
</dbReference>
<dbReference type="Proteomes" id="UP000178082">
    <property type="component" value="Unassembled WGS sequence"/>
</dbReference>
<dbReference type="HAMAP" id="MF_00063">
    <property type="entry name" value="CysH"/>
    <property type="match status" value="1"/>
</dbReference>
<dbReference type="EC" id="1.8.4.10" evidence="4"/>
<comment type="pathway">
    <text evidence="3 4">Sulfur metabolism; hydrogen sulfide biosynthesis; sulfite from sulfate.</text>
</comment>
<dbReference type="GO" id="GO:0070814">
    <property type="term" value="P:hydrogen sulfide biosynthetic process"/>
    <property type="evidence" value="ECO:0007669"/>
    <property type="project" value="UniProtKB-UniRule"/>
</dbReference>
<reference evidence="6 7" key="1">
    <citation type="journal article" date="2016" name="Nat. Commun.">
        <title>Thousands of microbial genomes shed light on interconnected biogeochemical processes in an aquifer system.</title>
        <authorList>
            <person name="Anantharaman K."/>
            <person name="Brown C.T."/>
            <person name="Hug L.A."/>
            <person name="Sharon I."/>
            <person name="Castelle C.J."/>
            <person name="Probst A.J."/>
            <person name="Thomas B.C."/>
            <person name="Singh A."/>
            <person name="Wilkins M.J."/>
            <person name="Karaoz U."/>
            <person name="Brodie E.L."/>
            <person name="Williams K.H."/>
            <person name="Hubbard S.S."/>
            <person name="Banfield J.F."/>
        </authorList>
    </citation>
    <scope>NUCLEOTIDE SEQUENCE [LARGE SCALE GENOMIC DNA]</scope>
</reference>
<evidence type="ECO:0000313" key="6">
    <source>
        <dbReference type="EMBL" id="OGL54338.1"/>
    </source>
</evidence>
<dbReference type="InterPro" id="IPR004511">
    <property type="entry name" value="PAPS/APS_Rdtase"/>
</dbReference>
<feature type="binding site" evidence="4">
    <location>
        <position position="124"/>
    </location>
    <ligand>
        <name>[4Fe-4S] cluster</name>
        <dbReference type="ChEBI" id="CHEBI:49883"/>
    </ligand>
</feature>
<keyword evidence="4" id="KW-0411">Iron-sulfur</keyword>
<feature type="active site" description="Nucleophile; cysteine thiosulfonate intermediate" evidence="4">
    <location>
        <position position="242"/>
    </location>
</feature>
<dbReference type="GO" id="GO:0004604">
    <property type="term" value="F:phosphoadenylyl-sulfate reductase (thioredoxin) activity"/>
    <property type="evidence" value="ECO:0007669"/>
    <property type="project" value="UniProtKB-UniRule"/>
</dbReference>
<dbReference type="STRING" id="1817883.A3G31_12070"/>
<dbReference type="AlphaFoldDB" id="A0A1F7SM82"/>
<dbReference type="GO" id="GO:0046872">
    <property type="term" value="F:metal ion binding"/>
    <property type="evidence" value="ECO:0007669"/>
    <property type="project" value="UniProtKB-KW"/>
</dbReference>
<dbReference type="GO" id="GO:0043866">
    <property type="term" value="F:adenylyl-sulfate reductase (thioredoxin) activity"/>
    <property type="evidence" value="ECO:0007669"/>
    <property type="project" value="UniProtKB-EC"/>
</dbReference>
<evidence type="ECO:0000256" key="1">
    <source>
        <dbReference type="ARBA" id="ARBA00009732"/>
    </source>
</evidence>
<dbReference type="GO" id="GO:0005737">
    <property type="term" value="C:cytoplasm"/>
    <property type="evidence" value="ECO:0007669"/>
    <property type="project" value="UniProtKB-SubCell"/>
</dbReference>
<keyword evidence="4" id="KW-0479">Metal-binding</keyword>
<feature type="binding site" evidence="4">
    <location>
        <position position="215"/>
    </location>
    <ligand>
        <name>[4Fe-4S] cluster</name>
        <dbReference type="ChEBI" id="CHEBI:49883"/>
    </ligand>
</feature>